<organism evidence="2 3">
    <name type="scientific">Microbacterium lushaniae</name>
    <dbReference type="NCBI Taxonomy" id="2614639"/>
    <lineage>
        <taxon>Bacteria</taxon>
        <taxon>Bacillati</taxon>
        <taxon>Actinomycetota</taxon>
        <taxon>Actinomycetes</taxon>
        <taxon>Micrococcales</taxon>
        <taxon>Microbacteriaceae</taxon>
        <taxon>Microbacterium</taxon>
    </lineage>
</organism>
<proteinExistence type="predicted"/>
<dbReference type="Proteomes" id="UP000325516">
    <property type="component" value="Chromosome"/>
</dbReference>
<sequence>MRVDEWLTGRGDSQIEVTSPPAACGESDDRYFGPDPFETAVGYEEAILFLHKTGDGWMAINPSQGVLELRRDGSLPAARPDQQR</sequence>
<dbReference type="AlphaFoldDB" id="A0A5J6L0A6"/>
<dbReference type="EMBL" id="CP044232">
    <property type="protein sequence ID" value="QEW01901.1"/>
    <property type="molecule type" value="Genomic_DNA"/>
</dbReference>
<dbReference type="KEGG" id="mlz:F6J85_01490"/>
<keyword evidence="3" id="KW-1185">Reference proteome</keyword>
<gene>
    <name evidence="2" type="ORF">F6J85_01490</name>
</gene>
<protein>
    <submittedName>
        <fullName evidence="2">Uncharacterized protein</fullName>
    </submittedName>
</protein>
<evidence type="ECO:0000313" key="3">
    <source>
        <dbReference type="Proteomes" id="UP000325516"/>
    </source>
</evidence>
<name>A0A5J6L0A6_9MICO</name>
<dbReference type="RefSeq" id="WP_150923545.1">
    <property type="nucleotide sequence ID" value="NZ_CP044232.1"/>
</dbReference>
<reference evidence="3" key="1">
    <citation type="submission" date="2019-09" db="EMBL/GenBank/DDBJ databases">
        <title>Mumia zhuanghuii sp. nov. isolated from the intestinal contents of plateau pika (Ochotona curzoniae) in the Qinghai-Tibet plateau of China.</title>
        <authorList>
            <person name="Tian Z."/>
        </authorList>
    </citation>
    <scope>NUCLEOTIDE SEQUENCE [LARGE SCALE GENOMIC DNA]</scope>
    <source>
        <strain evidence="3">L-031</strain>
    </source>
</reference>
<evidence type="ECO:0000256" key="1">
    <source>
        <dbReference type="SAM" id="MobiDB-lite"/>
    </source>
</evidence>
<accession>A0A5J6L0A6</accession>
<evidence type="ECO:0000313" key="2">
    <source>
        <dbReference type="EMBL" id="QEW01901.1"/>
    </source>
</evidence>
<feature type="region of interest" description="Disordered" evidence="1">
    <location>
        <begin position="1"/>
        <end position="28"/>
    </location>
</feature>